<accession>A0A5C3MH07</accession>
<proteinExistence type="predicted"/>
<dbReference type="AlphaFoldDB" id="A0A5C3MH07"/>
<dbReference type="Proteomes" id="UP000308652">
    <property type="component" value="Unassembled WGS sequence"/>
</dbReference>
<reference evidence="1 2" key="1">
    <citation type="journal article" date="2019" name="Nat. Ecol. Evol.">
        <title>Megaphylogeny resolves global patterns of mushroom evolution.</title>
        <authorList>
            <person name="Varga T."/>
            <person name="Krizsan K."/>
            <person name="Foldi C."/>
            <person name="Dima B."/>
            <person name="Sanchez-Garcia M."/>
            <person name="Sanchez-Ramirez S."/>
            <person name="Szollosi G.J."/>
            <person name="Szarkandi J.G."/>
            <person name="Papp V."/>
            <person name="Albert L."/>
            <person name="Andreopoulos W."/>
            <person name="Angelini C."/>
            <person name="Antonin V."/>
            <person name="Barry K.W."/>
            <person name="Bougher N.L."/>
            <person name="Buchanan P."/>
            <person name="Buyck B."/>
            <person name="Bense V."/>
            <person name="Catcheside P."/>
            <person name="Chovatia M."/>
            <person name="Cooper J."/>
            <person name="Damon W."/>
            <person name="Desjardin D."/>
            <person name="Finy P."/>
            <person name="Geml J."/>
            <person name="Haridas S."/>
            <person name="Hughes K."/>
            <person name="Justo A."/>
            <person name="Karasinski D."/>
            <person name="Kautmanova I."/>
            <person name="Kiss B."/>
            <person name="Kocsube S."/>
            <person name="Kotiranta H."/>
            <person name="LaButti K.M."/>
            <person name="Lechner B.E."/>
            <person name="Liimatainen K."/>
            <person name="Lipzen A."/>
            <person name="Lukacs Z."/>
            <person name="Mihaltcheva S."/>
            <person name="Morgado L.N."/>
            <person name="Niskanen T."/>
            <person name="Noordeloos M.E."/>
            <person name="Ohm R.A."/>
            <person name="Ortiz-Santana B."/>
            <person name="Ovrebo C."/>
            <person name="Racz N."/>
            <person name="Riley R."/>
            <person name="Savchenko A."/>
            <person name="Shiryaev A."/>
            <person name="Soop K."/>
            <person name="Spirin V."/>
            <person name="Szebenyi C."/>
            <person name="Tomsovsky M."/>
            <person name="Tulloss R.E."/>
            <person name="Uehling J."/>
            <person name="Grigoriev I.V."/>
            <person name="Vagvolgyi C."/>
            <person name="Papp T."/>
            <person name="Martin F.M."/>
            <person name="Miettinen O."/>
            <person name="Hibbett D.S."/>
            <person name="Nagy L.G."/>
        </authorList>
    </citation>
    <scope>NUCLEOTIDE SEQUENCE [LARGE SCALE GENOMIC DNA]</scope>
    <source>
        <strain evidence="1 2">CBS 166.37</strain>
    </source>
</reference>
<gene>
    <name evidence="1" type="ORF">BDQ12DRAFT_673123</name>
</gene>
<evidence type="ECO:0000313" key="2">
    <source>
        <dbReference type="Proteomes" id="UP000308652"/>
    </source>
</evidence>
<evidence type="ECO:0000313" key="1">
    <source>
        <dbReference type="EMBL" id="TFK44510.1"/>
    </source>
</evidence>
<protein>
    <submittedName>
        <fullName evidence="1">Uncharacterized protein</fullName>
    </submittedName>
</protein>
<organism evidence="1 2">
    <name type="scientific">Crucibulum laeve</name>
    <dbReference type="NCBI Taxonomy" id="68775"/>
    <lineage>
        <taxon>Eukaryota</taxon>
        <taxon>Fungi</taxon>
        <taxon>Dikarya</taxon>
        <taxon>Basidiomycota</taxon>
        <taxon>Agaricomycotina</taxon>
        <taxon>Agaricomycetes</taxon>
        <taxon>Agaricomycetidae</taxon>
        <taxon>Agaricales</taxon>
        <taxon>Agaricineae</taxon>
        <taxon>Nidulariaceae</taxon>
        <taxon>Crucibulum</taxon>
    </lineage>
</organism>
<name>A0A5C3MH07_9AGAR</name>
<sequence length="154" mass="17591">MINLSPLNWSSLRSSHTVCTLYIGSPRLLPEISQQWQLSASSSPWVPFESFFPRRSPSIPCTGHFWYHMPRPGPSYAHIRQSSGSFRFPLPEVLPQRLQQRLQLPLFSILSLRSDGPPQSKPRFHGRGILISLSPVQVRPRPRSPYCQSKSCIQ</sequence>
<keyword evidence="2" id="KW-1185">Reference proteome</keyword>
<dbReference type="EMBL" id="ML213590">
    <property type="protein sequence ID" value="TFK44510.1"/>
    <property type="molecule type" value="Genomic_DNA"/>
</dbReference>